<evidence type="ECO:0000313" key="2">
    <source>
        <dbReference type="Proteomes" id="UP000054279"/>
    </source>
</evidence>
<dbReference type="HOGENOM" id="CLU_1723501_0_0_1"/>
<dbReference type="Proteomes" id="UP000054279">
    <property type="component" value="Unassembled WGS sequence"/>
</dbReference>
<dbReference type="AlphaFoldDB" id="A0A0C9UUF9"/>
<dbReference type="EMBL" id="KN837297">
    <property type="protein sequence ID" value="KIJ28830.1"/>
    <property type="molecule type" value="Genomic_DNA"/>
</dbReference>
<gene>
    <name evidence="1" type="ORF">M422DRAFT_269879</name>
</gene>
<proteinExistence type="predicted"/>
<reference evidence="1 2" key="1">
    <citation type="submission" date="2014-06" db="EMBL/GenBank/DDBJ databases">
        <title>Evolutionary Origins and Diversification of the Mycorrhizal Mutualists.</title>
        <authorList>
            <consortium name="DOE Joint Genome Institute"/>
            <consortium name="Mycorrhizal Genomics Consortium"/>
            <person name="Kohler A."/>
            <person name="Kuo A."/>
            <person name="Nagy L.G."/>
            <person name="Floudas D."/>
            <person name="Copeland A."/>
            <person name="Barry K.W."/>
            <person name="Cichocki N."/>
            <person name="Veneault-Fourrey C."/>
            <person name="LaButti K."/>
            <person name="Lindquist E.A."/>
            <person name="Lipzen A."/>
            <person name="Lundell T."/>
            <person name="Morin E."/>
            <person name="Murat C."/>
            <person name="Riley R."/>
            <person name="Ohm R."/>
            <person name="Sun H."/>
            <person name="Tunlid A."/>
            <person name="Henrissat B."/>
            <person name="Grigoriev I.V."/>
            <person name="Hibbett D.S."/>
            <person name="Martin F."/>
        </authorList>
    </citation>
    <scope>NUCLEOTIDE SEQUENCE [LARGE SCALE GENOMIC DNA]</scope>
    <source>
        <strain evidence="1 2">SS14</strain>
    </source>
</reference>
<name>A0A0C9UUF9_SPHS4</name>
<keyword evidence="2" id="KW-1185">Reference proteome</keyword>
<accession>A0A0C9UUF9</accession>
<evidence type="ECO:0000313" key="1">
    <source>
        <dbReference type="EMBL" id="KIJ28830.1"/>
    </source>
</evidence>
<organism evidence="1 2">
    <name type="scientific">Sphaerobolus stellatus (strain SS14)</name>
    <dbReference type="NCBI Taxonomy" id="990650"/>
    <lineage>
        <taxon>Eukaryota</taxon>
        <taxon>Fungi</taxon>
        <taxon>Dikarya</taxon>
        <taxon>Basidiomycota</taxon>
        <taxon>Agaricomycotina</taxon>
        <taxon>Agaricomycetes</taxon>
        <taxon>Phallomycetidae</taxon>
        <taxon>Geastrales</taxon>
        <taxon>Sphaerobolaceae</taxon>
        <taxon>Sphaerobolus</taxon>
    </lineage>
</organism>
<sequence length="152" mass="17042">MFESDPSPSFASPKGDISCTRYARLKDIHPSDIDSWNSAHCRSVTLMTSFYDVFSTLGSQPSLRSLLDGTEGCELRPKSPVHLRCWNTNNQRSFEVNFILLDSEEGTSDLAKLLSAVKQLHLVWIPLQFKIPPLPSATVLRLNVSEFDLDEA</sequence>
<protein>
    <submittedName>
        <fullName evidence="1">Uncharacterized protein</fullName>
    </submittedName>
</protein>